<protein>
    <recommendedName>
        <fullName evidence="12">Probable potassium transport system protein Kup</fullName>
    </recommendedName>
</protein>
<feature type="transmembrane region" description="Helical" evidence="12">
    <location>
        <begin position="409"/>
        <end position="428"/>
    </location>
</feature>
<evidence type="ECO:0000313" key="18">
    <source>
        <dbReference type="Proteomes" id="UP001481677"/>
    </source>
</evidence>
<feature type="transmembrane region" description="Helical" evidence="12">
    <location>
        <begin position="181"/>
        <end position="201"/>
    </location>
</feature>
<evidence type="ECO:0000259" key="13">
    <source>
        <dbReference type="Pfam" id="PF02705"/>
    </source>
</evidence>
<dbReference type="GO" id="GO:0015293">
    <property type="term" value="F:symporter activity"/>
    <property type="evidence" value="ECO:0007669"/>
    <property type="project" value="UniProtKB-UniRule"/>
</dbReference>
<feature type="transmembrane region" description="Helical" evidence="12">
    <location>
        <begin position="257"/>
        <end position="281"/>
    </location>
</feature>
<evidence type="ECO:0000256" key="4">
    <source>
        <dbReference type="ARBA" id="ARBA00022475"/>
    </source>
</evidence>
<evidence type="ECO:0000259" key="14">
    <source>
        <dbReference type="Pfam" id="PF22776"/>
    </source>
</evidence>
<comment type="similarity">
    <text evidence="2 12">Belongs to the HAK/KUP transporter (TC 2.A.72) family.</text>
</comment>
<reference evidence="15 18" key="3">
    <citation type="submission" date="2024-01" db="EMBL/GenBank/DDBJ databases">
        <title>The diversity of rhizobia nodulating Mimosa spp. in eleven states of Brazil covering several biomes is determined by host plant, location, and edaphic factors.</title>
        <authorList>
            <person name="Rouws L."/>
            <person name="Barauna A."/>
            <person name="Beukes C."/>
            <person name="De Faria S.M."/>
            <person name="Gross E."/>
            <person name="Dos Reis Junior F.B."/>
            <person name="Simon M."/>
            <person name="Maluk M."/>
            <person name="Odee D.W."/>
            <person name="Kenicer G."/>
            <person name="Young J.P.W."/>
            <person name="Reis V.M."/>
            <person name="Zilli J."/>
            <person name="James E.K."/>
        </authorList>
    </citation>
    <scope>NUCLEOTIDE SEQUENCE [LARGE SCALE GENOMIC DNA]</scope>
    <source>
        <strain evidence="15 18">JPY530</strain>
    </source>
</reference>
<keyword evidence="9 12" id="KW-1133">Transmembrane helix</keyword>
<feature type="transmembrane region" description="Helical" evidence="12">
    <location>
        <begin position="21"/>
        <end position="43"/>
    </location>
</feature>
<comment type="catalytic activity">
    <reaction evidence="12">
        <text>K(+)(in) + H(+)(in) = K(+)(out) + H(+)(out)</text>
        <dbReference type="Rhea" id="RHEA:28490"/>
        <dbReference type="ChEBI" id="CHEBI:15378"/>
        <dbReference type="ChEBI" id="CHEBI:29103"/>
    </reaction>
</comment>
<keyword evidence="10 12" id="KW-0406">Ion transport</keyword>
<feature type="domain" description="K+ potassium transporter integral membrane" evidence="13">
    <location>
        <begin position="24"/>
        <end position="473"/>
    </location>
</feature>
<feature type="transmembrane region" description="Helical" evidence="12">
    <location>
        <begin position="375"/>
        <end position="397"/>
    </location>
</feature>
<reference evidence="16 17" key="1">
    <citation type="journal article" date="2018" name="Int. J. Syst. Evol. Microbiol.">
        <title>Paraburkholderia azotifigens sp. nov., a nitrogen-fixing bacterium isolated from paddy soil.</title>
        <authorList>
            <person name="Choi G.M."/>
            <person name="Im W.T."/>
        </authorList>
    </citation>
    <scope>NUCLEOTIDE SEQUENCE [LARGE SCALE GENOMIC DNA]</scope>
    <source>
        <strain evidence="16 17">NF 2-5-3</strain>
    </source>
</reference>
<feature type="transmembrane region" description="Helical" evidence="12">
    <location>
        <begin position="301"/>
        <end position="328"/>
    </location>
</feature>
<evidence type="ECO:0000256" key="8">
    <source>
        <dbReference type="ARBA" id="ARBA00022958"/>
    </source>
</evidence>
<comment type="caution">
    <text evidence="16">The sequence shown here is derived from an EMBL/GenBank/DDBJ whole genome shotgun (WGS) entry which is preliminary data.</text>
</comment>
<dbReference type="PANTHER" id="PTHR30540">
    <property type="entry name" value="OSMOTIC STRESS POTASSIUM TRANSPORTER"/>
    <property type="match status" value="1"/>
</dbReference>
<dbReference type="EMBL" id="JAZHGA010000001">
    <property type="protein sequence ID" value="MEM5338104.1"/>
    <property type="molecule type" value="Genomic_DNA"/>
</dbReference>
<evidence type="ECO:0000313" key="16">
    <source>
        <dbReference type="EMBL" id="TXC79483.1"/>
    </source>
</evidence>
<evidence type="ECO:0000256" key="5">
    <source>
        <dbReference type="ARBA" id="ARBA00022538"/>
    </source>
</evidence>
<proteinExistence type="inferred from homology"/>
<evidence type="ECO:0000256" key="2">
    <source>
        <dbReference type="ARBA" id="ARBA00007019"/>
    </source>
</evidence>
<feature type="transmembrane region" description="Helical" evidence="12">
    <location>
        <begin position="434"/>
        <end position="452"/>
    </location>
</feature>
<evidence type="ECO:0000313" key="15">
    <source>
        <dbReference type="EMBL" id="MEM5338104.1"/>
    </source>
</evidence>
<evidence type="ECO:0000313" key="17">
    <source>
        <dbReference type="Proteomes" id="UP000321776"/>
    </source>
</evidence>
<sequence length="638" mass="68543">MLKKLTERRQASTRHDDATGGALVLGALGVVFGDIGTSPIYALRQAVVDAGSVNVQIVMGVLSTIVWAVVIVVMLKYAAYVMRADNEGEGGIIALTALVRSGYEKGRRRVPRSLLLAGLFGAAMFYGDSMITPAVSVLSAVEGLTEISPAFGPWVVPVAAAILIALFALQHRGSNAVGHLFGPVMSVWFVSLAAVGAYRIAQHPAVLKALSPQWALALAVDRPGIAFTILGAVILALTGAEALYADIGHFGRRAIRIALVTIVFPSIIIGYFGQAATLLFVPGSVQQPFFRALPSWALIPGVIITVLATIIASQAVISGAFSMTSQAIELGFLPRMRIVETSKQHRGQVYSPAVNAILFVSVLFLVLVFRSSARLTSAYGIAVGLTMLVTTIQMASVSRYVWGWPAARAALVGVPLLIVDLTLVAANIPKIPGGGWFPVTVGLILFVLMSTWNRGRELAASHAKRSEPLDAFLRDTFSGETPPARVRGTAVYPGNKAGMTPAALKSNIRHSNVMHETAIFFANVSESAPRIDEETRIETRDLGSGCYEIVARHGFVERMNLPKLLESLSGELGAWRYDPARTTFFLPRDEVVEGCAKGEMMRWRERLFAQMSFHSASSAEYYGLRPEDVVELGVQIAL</sequence>
<feature type="transmembrane region" description="Helical" evidence="12">
    <location>
        <begin position="224"/>
        <end position="245"/>
    </location>
</feature>
<dbReference type="GO" id="GO:0015079">
    <property type="term" value="F:potassium ion transmembrane transporter activity"/>
    <property type="evidence" value="ECO:0007669"/>
    <property type="project" value="UniProtKB-UniRule"/>
</dbReference>
<keyword evidence="3 12" id="KW-0813">Transport</keyword>
<name>A0A5C6V1Z8_9BURK</name>
<evidence type="ECO:0000256" key="1">
    <source>
        <dbReference type="ARBA" id="ARBA00004141"/>
    </source>
</evidence>
<keyword evidence="8 12" id="KW-0630">Potassium</keyword>
<dbReference type="EMBL" id="VOQS01000005">
    <property type="protein sequence ID" value="TXC79483.1"/>
    <property type="molecule type" value="Genomic_DNA"/>
</dbReference>
<dbReference type="Pfam" id="PF22776">
    <property type="entry name" value="K_trans_C"/>
    <property type="match status" value="1"/>
</dbReference>
<keyword evidence="4 12" id="KW-1003">Cell membrane</keyword>
<evidence type="ECO:0000256" key="10">
    <source>
        <dbReference type="ARBA" id="ARBA00023065"/>
    </source>
</evidence>
<dbReference type="AlphaFoldDB" id="A0A5C6V1Z8"/>
<keyword evidence="18" id="KW-1185">Reference proteome</keyword>
<keyword evidence="7 12" id="KW-0769">Symport</keyword>
<feature type="transmembrane region" description="Helical" evidence="12">
    <location>
        <begin position="55"/>
        <end position="75"/>
    </location>
</feature>
<gene>
    <name evidence="12" type="primary">kup</name>
    <name evidence="16" type="ORF">FRZ40_34425</name>
    <name evidence="15" type="ORF">V4C56_00520</name>
</gene>
<dbReference type="RefSeq" id="WP_147237180.1">
    <property type="nucleotide sequence ID" value="NZ_JAZHFZ010000001.1"/>
</dbReference>
<keyword evidence="5 12" id="KW-0633">Potassium transport</keyword>
<reference evidence="16" key="2">
    <citation type="submission" date="2019-08" db="EMBL/GenBank/DDBJ databases">
        <authorList>
            <person name="Im W.-T."/>
        </authorList>
    </citation>
    <scope>NUCLEOTIDE SEQUENCE</scope>
    <source>
        <strain evidence="16">NF 2-5-3</strain>
    </source>
</reference>
<dbReference type="Proteomes" id="UP000321776">
    <property type="component" value="Unassembled WGS sequence"/>
</dbReference>
<evidence type="ECO:0000256" key="7">
    <source>
        <dbReference type="ARBA" id="ARBA00022847"/>
    </source>
</evidence>
<dbReference type="PANTHER" id="PTHR30540:SF79">
    <property type="entry name" value="LOW AFFINITY POTASSIUM TRANSPORT SYSTEM PROTEIN KUP"/>
    <property type="match status" value="1"/>
</dbReference>
<dbReference type="Pfam" id="PF02705">
    <property type="entry name" value="K_trans"/>
    <property type="match status" value="1"/>
</dbReference>
<evidence type="ECO:0000256" key="12">
    <source>
        <dbReference type="HAMAP-Rule" id="MF_01522"/>
    </source>
</evidence>
<evidence type="ECO:0000256" key="11">
    <source>
        <dbReference type="ARBA" id="ARBA00023136"/>
    </source>
</evidence>
<feature type="transmembrane region" description="Helical" evidence="12">
    <location>
        <begin position="349"/>
        <end position="369"/>
    </location>
</feature>
<evidence type="ECO:0000256" key="6">
    <source>
        <dbReference type="ARBA" id="ARBA00022692"/>
    </source>
</evidence>
<keyword evidence="6 12" id="KW-0812">Transmembrane</keyword>
<dbReference type="InterPro" id="IPR053951">
    <property type="entry name" value="K_trans_N"/>
</dbReference>
<dbReference type="Proteomes" id="UP001481677">
    <property type="component" value="Unassembled WGS sequence"/>
</dbReference>
<feature type="transmembrane region" description="Helical" evidence="12">
    <location>
        <begin position="151"/>
        <end position="169"/>
    </location>
</feature>
<evidence type="ECO:0000256" key="3">
    <source>
        <dbReference type="ARBA" id="ARBA00022448"/>
    </source>
</evidence>
<evidence type="ECO:0000256" key="9">
    <source>
        <dbReference type="ARBA" id="ARBA00022989"/>
    </source>
</evidence>
<comment type="subcellular location">
    <subcellularLocation>
        <location evidence="12">Cell membrane</location>
        <topology evidence="12">Multi-pass membrane protein</topology>
    </subcellularLocation>
    <subcellularLocation>
        <location evidence="1">Membrane</location>
        <topology evidence="1">Multi-pass membrane protein</topology>
    </subcellularLocation>
</comment>
<dbReference type="InterPro" id="IPR003855">
    <property type="entry name" value="K+_transporter"/>
</dbReference>
<keyword evidence="11 12" id="KW-0472">Membrane</keyword>
<dbReference type="InterPro" id="IPR023051">
    <property type="entry name" value="Kup"/>
</dbReference>
<accession>A0A5C6V1Z8</accession>
<dbReference type="GO" id="GO:0005886">
    <property type="term" value="C:plasma membrane"/>
    <property type="evidence" value="ECO:0007669"/>
    <property type="project" value="UniProtKB-SubCell"/>
</dbReference>
<feature type="domain" description="K+ potassium transporter C-terminal" evidence="14">
    <location>
        <begin position="488"/>
        <end position="637"/>
    </location>
</feature>
<feature type="transmembrane region" description="Helical" evidence="12">
    <location>
        <begin position="114"/>
        <end position="131"/>
    </location>
</feature>
<dbReference type="HAMAP" id="MF_01522">
    <property type="entry name" value="Kup"/>
    <property type="match status" value="1"/>
</dbReference>
<organism evidence="16 17">
    <name type="scientific">Paraburkholderia azotifigens</name>
    <dbReference type="NCBI Taxonomy" id="2057004"/>
    <lineage>
        <taxon>Bacteria</taxon>
        <taxon>Pseudomonadati</taxon>
        <taxon>Pseudomonadota</taxon>
        <taxon>Betaproteobacteria</taxon>
        <taxon>Burkholderiales</taxon>
        <taxon>Burkholderiaceae</taxon>
        <taxon>Paraburkholderia</taxon>
    </lineage>
</organism>
<dbReference type="InterPro" id="IPR053952">
    <property type="entry name" value="K_trans_C"/>
</dbReference>
<comment type="function">
    <text evidence="12">Transport of potassium into the cell. Likely operates as a K(+):H(+) symporter.</text>
</comment>